<dbReference type="EMBL" id="BAAAMY010000001">
    <property type="protein sequence ID" value="GAA1906556.1"/>
    <property type="molecule type" value="Genomic_DNA"/>
</dbReference>
<keyword evidence="3" id="KW-1185">Reference proteome</keyword>
<comment type="caution">
    <text evidence="2">The sequence shown here is derived from an EMBL/GenBank/DDBJ whole genome shotgun (WGS) entry which is preliminary data.</text>
</comment>
<feature type="region of interest" description="Disordered" evidence="1">
    <location>
        <begin position="1"/>
        <end position="34"/>
    </location>
</feature>
<accession>A0ABN2P166</accession>
<proteinExistence type="predicted"/>
<organism evidence="2 3">
    <name type="scientific">Nocardioides lentus</name>
    <dbReference type="NCBI Taxonomy" id="338077"/>
    <lineage>
        <taxon>Bacteria</taxon>
        <taxon>Bacillati</taxon>
        <taxon>Actinomycetota</taxon>
        <taxon>Actinomycetes</taxon>
        <taxon>Propionibacteriales</taxon>
        <taxon>Nocardioidaceae</taxon>
        <taxon>Nocardioides</taxon>
    </lineage>
</organism>
<reference evidence="2 3" key="1">
    <citation type="journal article" date="2019" name="Int. J. Syst. Evol. Microbiol.">
        <title>The Global Catalogue of Microorganisms (GCM) 10K type strain sequencing project: providing services to taxonomists for standard genome sequencing and annotation.</title>
        <authorList>
            <consortium name="The Broad Institute Genomics Platform"/>
            <consortium name="The Broad Institute Genome Sequencing Center for Infectious Disease"/>
            <person name="Wu L."/>
            <person name="Ma J."/>
        </authorList>
    </citation>
    <scope>NUCLEOTIDE SEQUENCE [LARGE SCALE GENOMIC DNA]</scope>
    <source>
        <strain evidence="2 3">JCM 14046</strain>
    </source>
</reference>
<evidence type="ECO:0000313" key="2">
    <source>
        <dbReference type="EMBL" id="GAA1906556.1"/>
    </source>
</evidence>
<dbReference type="RefSeq" id="WP_344003008.1">
    <property type="nucleotide sequence ID" value="NZ_BAAAMY010000001.1"/>
</dbReference>
<sequence>MSSDTPSAPQGQPAAGGVADAAGGGAPAEPLDPAEELAGELLSLPGVAALHGGLFGEVATYLPGRRVTGIRLDPERTDVHVSIEYGAAVHDVVEAVRSATARRVGGRVDVYVEDVAPPTSA</sequence>
<evidence type="ECO:0000313" key="3">
    <source>
        <dbReference type="Proteomes" id="UP001501612"/>
    </source>
</evidence>
<gene>
    <name evidence="2" type="ORF">GCM10009737_04170</name>
</gene>
<evidence type="ECO:0000256" key="1">
    <source>
        <dbReference type="SAM" id="MobiDB-lite"/>
    </source>
</evidence>
<protein>
    <recommendedName>
        <fullName evidence="4">Asp23/Gls24 family envelope stress response protein</fullName>
    </recommendedName>
</protein>
<name>A0ABN2P166_9ACTN</name>
<evidence type="ECO:0008006" key="4">
    <source>
        <dbReference type="Google" id="ProtNLM"/>
    </source>
</evidence>
<dbReference type="Proteomes" id="UP001501612">
    <property type="component" value="Unassembled WGS sequence"/>
</dbReference>
<feature type="compositionally biased region" description="Low complexity" evidence="1">
    <location>
        <begin position="8"/>
        <end position="31"/>
    </location>
</feature>